<dbReference type="Proteomes" id="UP001500456">
    <property type="component" value="Unassembled WGS sequence"/>
</dbReference>
<accession>A0ABP7TG43</accession>
<dbReference type="SUPFAM" id="SSF49482">
    <property type="entry name" value="Aromatic compound dioxygenase"/>
    <property type="match status" value="1"/>
</dbReference>
<evidence type="ECO:0000259" key="1">
    <source>
        <dbReference type="Pfam" id="PF04444"/>
    </source>
</evidence>
<name>A0ABP7TG43_9ACTN</name>
<dbReference type="InterPro" id="IPR015889">
    <property type="entry name" value="Intradiol_dOase_core"/>
</dbReference>
<dbReference type="EMBL" id="BAAAZX010000037">
    <property type="protein sequence ID" value="GAA4025076.1"/>
    <property type="molecule type" value="Genomic_DNA"/>
</dbReference>
<comment type="caution">
    <text evidence="2">The sequence shown here is derived from an EMBL/GenBank/DDBJ whole genome shotgun (WGS) entry which is preliminary data.</text>
</comment>
<dbReference type="InterPro" id="IPR007535">
    <property type="entry name" value="Catechol_dOase_N"/>
</dbReference>
<reference evidence="3" key="1">
    <citation type="journal article" date="2019" name="Int. J. Syst. Evol. Microbiol.">
        <title>The Global Catalogue of Microorganisms (GCM) 10K type strain sequencing project: providing services to taxonomists for standard genome sequencing and annotation.</title>
        <authorList>
            <consortium name="The Broad Institute Genomics Platform"/>
            <consortium name="The Broad Institute Genome Sequencing Center for Infectious Disease"/>
            <person name="Wu L."/>
            <person name="Ma J."/>
        </authorList>
    </citation>
    <scope>NUCLEOTIDE SEQUENCE [LARGE SCALE GENOMIC DNA]</scope>
    <source>
        <strain evidence="3">JCM 16924</strain>
    </source>
</reference>
<feature type="domain" description="Catechol dioxygenase N-terminal" evidence="1">
    <location>
        <begin position="42"/>
        <end position="101"/>
    </location>
</feature>
<sequence>MTRKRSLRALRRASLTDAVVGNLAGTPDARLRQCLCLCLDVMTRRSHAAAHEPQPAVAVWESAIDFLTGTGHQCSDVRQELGLLSGVLTISAPVETLDDTQLPEVTEVTVLGPFHMVGSPPRPTAT</sequence>
<dbReference type="Gene3D" id="2.60.130.10">
    <property type="entry name" value="Aromatic compound dioxygenase"/>
    <property type="match status" value="1"/>
</dbReference>
<organism evidence="2 3">
    <name type="scientific">Streptomyces plumbiresistens</name>
    <dbReference type="NCBI Taxonomy" id="511811"/>
    <lineage>
        <taxon>Bacteria</taxon>
        <taxon>Bacillati</taxon>
        <taxon>Actinomycetota</taxon>
        <taxon>Actinomycetes</taxon>
        <taxon>Kitasatosporales</taxon>
        <taxon>Streptomycetaceae</taxon>
        <taxon>Streptomyces</taxon>
    </lineage>
</organism>
<evidence type="ECO:0000313" key="3">
    <source>
        <dbReference type="Proteomes" id="UP001500456"/>
    </source>
</evidence>
<evidence type="ECO:0000313" key="2">
    <source>
        <dbReference type="EMBL" id="GAA4025076.1"/>
    </source>
</evidence>
<dbReference type="Pfam" id="PF04444">
    <property type="entry name" value="Dioxygenase_N"/>
    <property type="match status" value="1"/>
</dbReference>
<keyword evidence="3" id="KW-1185">Reference proteome</keyword>
<protein>
    <recommendedName>
        <fullName evidence="1">Catechol dioxygenase N-terminal domain-containing protein</fullName>
    </recommendedName>
</protein>
<dbReference type="RefSeq" id="WP_345570520.1">
    <property type="nucleotide sequence ID" value="NZ_BAAAZX010000037.1"/>
</dbReference>
<proteinExistence type="predicted"/>
<gene>
    <name evidence="2" type="ORF">GCM10022232_83130</name>
</gene>